<keyword evidence="4 8" id="KW-0479">Metal-binding</keyword>
<feature type="binding site" evidence="8">
    <location>
        <position position="53"/>
    </location>
    <ligand>
        <name>Fe cation</name>
        <dbReference type="ChEBI" id="CHEBI:24875"/>
        <label>1</label>
    </ligand>
</feature>
<name>B8I3V4_RUMCH</name>
<proteinExistence type="inferred from homology"/>
<dbReference type="KEGG" id="cce:Ccel_0043"/>
<evidence type="ECO:0000256" key="2">
    <source>
        <dbReference type="ARBA" id="ARBA00006950"/>
    </source>
</evidence>
<evidence type="ECO:0000256" key="1">
    <source>
        <dbReference type="ARBA" id="ARBA00002485"/>
    </source>
</evidence>
<dbReference type="GO" id="GO:0006879">
    <property type="term" value="P:intracellular iron ion homeostasis"/>
    <property type="evidence" value="ECO:0007669"/>
    <property type="project" value="UniProtKB-KW"/>
</dbReference>
<dbReference type="HOGENOM" id="CLU_065681_1_2_9"/>
<feature type="binding site" evidence="8">
    <location>
        <position position="17"/>
    </location>
    <ligand>
        <name>Fe cation</name>
        <dbReference type="ChEBI" id="CHEBI:24875"/>
        <label>1</label>
    </ligand>
</feature>
<evidence type="ECO:0000256" key="7">
    <source>
        <dbReference type="ARBA" id="ARBA00048035"/>
    </source>
</evidence>
<dbReference type="PROSITE" id="PS50905">
    <property type="entry name" value="FERRITIN_LIKE"/>
    <property type="match status" value="1"/>
</dbReference>
<dbReference type="EMBL" id="CP001348">
    <property type="protein sequence ID" value="ACL74431.1"/>
    <property type="molecule type" value="Genomic_DNA"/>
</dbReference>
<dbReference type="Proteomes" id="UP000001349">
    <property type="component" value="Chromosome"/>
</dbReference>
<dbReference type="InterPro" id="IPR001519">
    <property type="entry name" value="Ferritin"/>
</dbReference>
<dbReference type="STRING" id="394503.Ccel_0043"/>
<keyword evidence="9" id="KW-0963">Cytoplasm</keyword>
<evidence type="ECO:0000256" key="8">
    <source>
        <dbReference type="PIRSR" id="PIRSR601519-1"/>
    </source>
</evidence>
<dbReference type="CDD" id="cd01055">
    <property type="entry name" value="Nonheme_Ferritin"/>
    <property type="match status" value="1"/>
</dbReference>
<dbReference type="InterPro" id="IPR009040">
    <property type="entry name" value="Ferritin-like_diiron"/>
</dbReference>
<feature type="binding site" evidence="8">
    <location>
        <position position="94"/>
    </location>
    <ligand>
        <name>Fe cation</name>
        <dbReference type="ChEBI" id="CHEBI:24875"/>
        <label>1</label>
    </ligand>
</feature>
<keyword evidence="3 9" id="KW-0409">Iron storage</keyword>
<comment type="function">
    <text evidence="1 9">Iron-storage protein.</text>
</comment>
<accession>B8I3V4</accession>
<dbReference type="PANTHER" id="PTHR11431:SF127">
    <property type="entry name" value="BACTERIAL NON-HEME FERRITIN"/>
    <property type="match status" value="1"/>
</dbReference>
<dbReference type="GO" id="GO:0008198">
    <property type="term" value="F:ferrous iron binding"/>
    <property type="evidence" value="ECO:0007669"/>
    <property type="project" value="TreeGrafter"/>
</dbReference>
<organism evidence="11 12">
    <name type="scientific">Ruminiclostridium cellulolyticum (strain ATCC 35319 / DSM 5812 / JCM 6584 / H10)</name>
    <name type="common">Clostridium cellulolyticum</name>
    <dbReference type="NCBI Taxonomy" id="394503"/>
    <lineage>
        <taxon>Bacteria</taxon>
        <taxon>Bacillati</taxon>
        <taxon>Bacillota</taxon>
        <taxon>Clostridia</taxon>
        <taxon>Eubacteriales</taxon>
        <taxon>Oscillospiraceae</taxon>
        <taxon>Ruminiclostridium</taxon>
    </lineage>
</organism>
<dbReference type="Gene3D" id="1.20.1260.10">
    <property type="match status" value="1"/>
</dbReference>
<feature type="binding site" evidence="8">
    <location>
        <position position="127"/>
    </location>
    <ligand>
        <name>Fe cation</name>
        <dbReference type="ChEBI" id="CHEBI:24875"/>
        <label>1</label>
    </ligand>
</feature>
<dbReference type="GO" id="GO:0042802">
    <property type="term" value="F:identical protein binding"/>
    <property type="evidence" value="ECO:0007669"/>
    <property type="project" value="UniProtKB-ARBA"/>
</dbReference>
<keyword evidence="5" id="KW-0560">Oxidoreductase</keyword>
<dbReference type="GO" id="GO:0006826">
    <property type="term" value="P:iron ion transport"/>
    <property type="evidence" value="ECO:0007669"/>
    <property type="project" value="InterPro"/>
</dbReference>
<dbReference type="GO" id="GO:0005829">
    <property type="term" value="C:cytosol"/>
    <property type="evidence" value="ECO:0007669"/>
    <property type="project" value="TreeGrafter"/>
</dbReference>
<dbReference type="RefSeq" id="WP_012634498.1">
    <property type="nucleotide sequence ID" value="NC_011898.1"/>
</dbReference>
<keyword evidence="12" id="KW-1185">Reference proteome</keyword>
<dbReference type="Pfam" id="PF00210">
    <property type="entry name" value="Ferritin"/>
    <property type="match status" value="1"/>
</dbReference>
<dbReference type="FunFam" id="1.20.1260.10:FF:000001">
    <property type="entry name" value="Non-heme ferritin"/>
    <property type="match status" value="1"/>
</dbReference>
<comment type="similarity">
    <text evidence="2 9">Belongs to the ferritin family. Prokaryotic subfamily.</text>
</comment>
<gene>
    <name evidence="11" type="ordered locus">Ccel_0043</name>
</gene>
<evidence type="ECO:0000256" key="9">
    <source>
        <dbReference type="RuleBase" id="RU361145"/>
    </source>
</evidence>
<evidence type="ECO:0000259" key="10">
    <source>
        <dbReference type="PROSITE" id="PS50905"/>
    </source>
</evidence>
<dbReference type="SUPFAM" id="SSF47240">
    <property type="entry name" value="Ferritin-like"/>
    <property type="match status" value="1"/>
</dbReference>
<dbReference type="PANTHER" id="PTHR11431">
    <property type="entry name" value="FERRITIN"/>
    <property type="match status" value="1"/>
</dbReference>
<keyword evidence="6 8" id="KW-0408">Iron</keyword>
<dbReference type="InterPro" id="IPR041719">
    <property type="entry name" value="Ferritin_prok"/>
</dbReference>
<reference evidence="11 12" key="1">
    <citation type="submission" date="2009-01" db="EMBL/GenBank/DDBJ databases">
        <title>Complete sequence of Clostridium cellulolyticum H10.</title>
        <authorList>
            <consortium name="US DOE Joint Genome Institute"/>
            <person name="Lucas S."/>
            <person name="Copeland A."/>
            <person name="Lapidus A."/>
            <person name="Glavina del Rio T."/>
            <person name="Dalin E."/>
            <person name="Tice H."/>
            <person name="Bruce D."/>
            <person name="Goodwin L."/>
            <person name="Pitluck S."/>
            <person name="Chertkov O."/>
            <person name="Saunders E."/>
            <person name="Brettin T."/>
            <person name="Detter J.C."/>
            <person name="Han C."/>
            <person name="Larimer F."/>
            <person name="Land M."/>
            <person name="Hauser L."/>
            <person name="Kyrpides N."/>
            <person name="Ivanova N."/>
            <person name="Zhou J."/>
            <person name="Richardson P."/>
        </authorList>
    </citation>
    <scope>NUCLEOTIDE SEQUENCE [LARGE SCALE GENOMIC DNA]</scope>
    <source>
        <strain evidence="12">ATCC 35319 / DSM 5812 / JCM 6584 / H10</strain>
    </source>
</reference>
<evidence type="ECO:0000256" key="3">
    <source>
        <dbReference type="ARBA" id="ARBA00022434"/>
    </source>
</evidence>
<dbReference type="GO" id="GO:0008199">
    <property type="term" value="F:ferric iron binding"/>
    <property type="evidence" value="ECO:0007669"/>
    <property type="project" value="InterPro"/>
</dbReference>
<evidence type="ECO:0000313" key="12">
    <source>
        <dbReference type="Proteomes" id="UP000001349"/>
    </source>
</evidence>
<protein>
    <recommendedName>
        <fullName evidence="9">Ferritin</fullName>
        <ecNumber evidence="9">1.16.3.2</ecNumber>
    </recommendedName>
</protein>
<feature type="domain" description="Ferritin-like diiron" evidence="10">
    <location>
        <begin position="1"/>
        <end position="145"/>
    </location>
</feature>
<dbReference type="eggNOG" id="COG1528">
    <property type="taxonomic scope" value="Bacteria"/>
</dbReference>
<comment type="catalytic activity">
    <reaction evidence="7 9">
        <text>4 Fe(2+) + O2 + 6 H2O = 4 iron(III) oxide-hydroxide + 12 H(+)</text>
        <dbReference type="Rhea" id="RHEA:11972"/>
        <dbReference type="ChEBI" id="CHEBI:15377"/>
        <dbReference type="ChEBI" id="CHEBI:15378"/>
        <dbReference type="ChEBI" id="CHEBI:15379"/>
        <dbReference type="ChEBI" id="CHEBI:29033"/>
        <dbReference type="ChEBI" id="CHEBI:78619"/>
        <dbReference type="EC" id="1.16.3.2"/>
    </reaction>
</comment>
<comment type="subcellular location">
    <subcellularLocation>
        <location evidence="9">Cytoplasm</location>
    </subcellularLocation>
</comment>
<dbReference type="GO" id="GO:0004322">
    <property type="term" value="F:ferroxidase activity"/>
    <property type="evidence" value="ECO:0007669"/>
    <property type="project" value="TreeGrafter"/>
</dbReference>
<evidence type="ECO:0000256" key="4">
    <source>
        <dbReference type="ARBA" id="ARBA00022723"/>
    </source>
</evidence>
<dbReference type="InterPro" id="IPR009078">
    <property type="entry name" value="Ferritin-like_SF"/>
</dbReference>
<feature type="binding site" evidence="8">
    <location>
        <position position="50"/>
    </location>
    <ligand>
        <name>Fe cation</name>
        <dbReference type="ChEBI" id="CHEBI:24875"/>
        <label>1</label>
    </ligand>
</feature>
<evidence type="ECO:0000256" key="6">
    <source>
        <dbReference type="ARBA" id="ARBA00023004"/>
    </source>
</evidence>
<dbReference type="OrthoDB" id="9801481at2"/>
<sequence length="171" mass="19948">MISEKMNDLLNRQVQKEFYSAYLYLGFEAYFQHQNLDGFANFFRVQVQEERDHAMKIFNYITQAGGKVKLYQVDEPEDNFNSAEEIFEQTLKHEQEVTKSIYNLVDNALAEKDHGTNTFLQWFVTEQVEEEATVDKVLRKLQLIKNDPHALLMLDAELATRVYTAPAAETV</sequence>
<dbReference type="EC" id="1.16.3.2" evidence="9"/>
<evidence type="ECO:0000313" key="11">
    <source>
        <dbReference type="EMBL" id="ACL74431.1"/>
    </source>
</evidence>
<dbReference type="InterPro" id="IPR012347">
    <property type="entry name" value="Ferritin-like"/>
</dbReference>
<dbReference type="AlphaFoldDB" id="B8I3V4"/>
<dbReference type="InterPro" id="IPR008331">
    <property type="entry name" value="Ferritin_DPS_dom"/>
</dbReference>
<evidence type="ECO:0000256" key="5">
    <source>
        <dbReference type="ARBA" id="ARBA00023002"/>
    </source>
</evidence>